<reference evidence="2" key="1">
    <citation type="submission" date="2018-02" db="EMBL/GenBank/DDBJ databases">
        <title>Rhizophora mucronata_Transcriptome.</title>
        <authorList>
            <person name="Meera S.P."/>
            <person name="Sreeshan A."/>
            <person name="Augustine A."/>
        </authorList>
    </citation>
    <scope>NUCLEOTIDE SEQUENCE</scope>
    <source>
        <tissue evidence="2">Leaf</tissue>
    </source>
</reference>
<organism evidence="2">
    <name type="scientific">Rhizophora mucronata</name>
    <name type="common">Asiatic mangrove</name>
    <dbReference type="NCBI Taxonomy" id="61149"/>
    <lineage>
        <taxon>Eukaryota</taxon>
        <taxon>Viridiplantae</taxon>
        <taxon>Streptophyta</taxon>
        <taxon>Embryophyta</taxon>
        <taxon>Tracheophyta</taxon>
        <taxon>Spermatophyta</taxon>
        <taxon>Magnoliopsida</taxon>
        <taxon>eudicotyledons</taxon>
        <taxon>Gunneridae</taxon>
        <taxon>Pentapetalae</taxon>
        <taxon>rosids</taxon>
        <taxon>fabids</taxon>
        <taxon>Malpighiales</taxon>
        <taxon>Rhizophoraceae</taxon>
        <taxon>Rhizophora</taxon>
    </lineage>
</organism>
<keyword evidence="1" id="KW-0812">Transmembrane</keyword>
<name>A0A2P2INW6_RHIMU</name>
<feature type="transmembrane region" description="Helical" evidence="1">
    <location>
        <begin position="35"/>
        <end position="53"/>
    </location>
</feature>
<keyword evidence="1" id="KW-0472">Membrane</keyword>
<evidence type="ECO:0000256" key="1">
    <source>
        <dbReference type="SAM" id="Phobius"/>
    </source>
</evidence>
<dbReference type="AlphaFoldDB" id="A0A2P2INW6"/>
<dbReference type="EMBL" id="GGEC01002427">
    <property type="protein sequence ID" value="MBW82910.1"/>
    <property type="molecule type" value="Transcribed_RNA"/>
</dbReference>
<protein>
    <submittedName>
        <fullName evidence="2">Uncharacterized protein</fullName>
    </submittedName>
</protein>
<proteinExistence type="predicted"/>
<evidence type="ECO:0000313" key="2">
    <source>
        <dbReference type="EMBL" id="MBW82910.1"/>
    </source>
</evidence>
<accession>A0A2P2INW6</accession>
<sequence>MFGSMCCFVNHKSHKKITVNHIPLLGTQKMLRRGISFFCFISLASLSWPHFAFNCFPTNIASKPNW</sequence>
<keyword evidence="1" id="KW-1133">Transmembrane helix</keyword>